<dbReference type="Proteomes" id="UP000480943">
    <property type="component" value="Unassembled WGS sequence"/>
</dbReference>
<protein>
    <submittedName>
        <fullName evidence="2">Uncharacterized protein</fullName>
    </submittedName>
</protein>
<gene>
    <name evidence="2" type="ORF">F6450_07745</name>
</gene>
<sequence length="160" mass="18039">MELSVFNRYLLPVFFALTTTYSSFVFADTTQHNSFEAIPDKNEIVTHTDFGVQTYIFHFNGGGQHLSSIDFINRMDTESHTCDSWKYVSALDNYNIYKQTILKVSTDYNSAEKYCVAHAYASNNGDAMGQILHMMETKSHVDIAGFNISADGFSTALNKL</sequence>
<evidence type="ECO:0000256" key="1">
    <source>
        <dbReference type="SAM" id="SignalP"/>
    </source>
</evidence>
<evidence type="ECO:0000313" key="2">
    <source>
        <dbReference type="EMBL" id="KAB1181987.1"/>
    </source>
</evidence>
<organism evidence="2 3">
    <name type="scientific">Photobacterium damselae subsp. damselae</name>
    <name type="common">Listonella damsela</name>
    <dbReference type="NCBI Taxonomy" id="85581"/>
    <lineage>
        <taxon>Bacteria</taxon>
        <taxon>Pseudomonadati</taxon>
        <taxon>Pseudomonadota</taxon>
        <taxon>Gammaproteobacteria</taxon>
        <taxon>Vibrionales</taxon>
        <taxon>Vibrionaceae</taxon>
        <taxon>Photobacterium</taxon>
    </lineage>
</organism>
<name>A0AAD3WWK0_PHODD</name>
<feature type="chain" id="PRO_5042182872" evidence="1">
    <location>
        <begin position="28"/>
        <end position="160"/>
    </location>
</feature>
<feature type="signal peptide" evidence="1">
    <location>
        <begin position="1"/>
        <end position="27"/>
    </location>
</feature>
<dbReference type="EMBL" id="VZUQ01000048">
    <property type="protein sequence ID" value="KAB1181987.1"/>
    <property type="molecule type" value="Genomic_DNA"/>
</dbReference>
<accession>A0AAD3WWK0</accession>
<comment type="caution">
    <text evidence="2">The sequence shown here is derived from an EMBL/GenBank/DDBJ whole genome shotgun (WGS) entry which is preliminary data.</text>
</comment>
<evidence type="ECO:0000313" key="3">
    <source>
        <dbReference type="Proteomes" id="UP000480943"/>
    </source>
</evidence>
<reference evidence="2 3" key="1">
    <citation type="submission" date="2019-09" db="EMBL/GenBank/DDBJ databases">
        <title>Photobacterium damselae subsp. damselae CDC-2227-81, a human clinical isolate.</title>
        <authorList>
            <person name="Osorio C.R."/>
        </authorList>
    </citation>
    <scope>NUCLEOTIDE SEQUENCE [LARGE SCALE GENOMIC DNA]</scope>
    <source>
        <strain evidence="2 3">CDC-2227-81</strain>
    </source>
</reference>
<proteinExistence type="predicted"/>
<dbReference type="AlphaFoldDB" id="A0AAD3WWK0"/>
<keyword evidence="1" id="KW-0732">Signal</keyword>